<feature type="transmembrane region" description="Helical" evidence="1">
    <location>
        <begin position="70"/>
        <end position="88"/>
    </location>
</feature>
<keyword evidence="1" id="KW-0472">Membrane</keyword>
<feature type="transmembrane region" description="Helical" evidence="1">
    <location>
        <begin position="126"/>
        <end position="150"/>
    </location>
</feature>
<reference evidence="2 3" key="1">
    <citation type="submission" date="2018-05" db="EMBL/GenBank/DDBJ databases">
        <title>Evolution of GPA BGCs.</title>
        <authorList>
            <person name="Waglechner N."/>
            <person name="Wright G.D."/>
        </authorList>
    </citation>
    <scope>NUCLEOTIDE SEQUENCE [LARGE SCALE GENOMIC DNA]</scope>
    <source>
        <strain evidence="2 3">DSM 5908</strain>
    </source>
</reference>
<keyword evidence="1" id="KW-1133">Transmembrane helix</keyword>
<keyword evidence="3" id="KW-1185">Reference proteome</keyword>
<sequence length="182" mass="18335">MTGLSHSRAEAGHGLVCSGLAVSAAYVGSVVMANWASTHWSALLVGSLIVPAGTLWAGVTLTLRDLLHEALGTAGVLAAIAVGAWLSWSLASPQIAVASVVAFGVSECVDSVIYGRIRCRSRLGAVVGSNAVGLVSDSVLFVPLAFGSFAAVPGQILGKTVATALTVAALLLAKTARRAVSR</sequence>
<feature type="transmembrane region" description="Helical" evidence="1">
    <location>
        <begin position="42"/>
        <end position="63"/>
    </location>
</feature>
<dbReference type="RefSeq" id="WP_020645786.1">
    <property type="nucleotide sequence ID" value="NZ_QHHU01000158.1"/>
</dbReference>
<organism evidence="2 3">
    <name type="scientific">Amycolatopsis balhimycina DSM 5908</name>
    <dbReference type="NCBI Taxonomy" id="1081091"/>
    <lineage>
        <taxon>Bacteria</taxon>
        <taxon>Bacillati</taxon>
        <taxon>Actinomycetota</taxon>
        <taxon>Actinomycetes</taxon>
        <taxon>Pseudonocardiales</taxon>
        <taxon>Pseudonocardiaceae</taxon>
        <taxon>Amycolatopsis</taxon>
    </lineage>
</organism>
<gene>
    <name evidence="2" type="ORF">DMA12_48675</name>
</gene>
<feature type="transmembrane region" description="Helical" evidence="1">
    <location>
        <begin position="156"/>
        <end position="173"/>
    </location>
</feature>
<protein>
    <submittedName>
        <fullName evidence="2">VUT family protein</fullName>
    </submittedName>
</protein>
<feature type="transmembrane region" description="Helical" evidence="1">
    <location>
        <begin position="94"/>
        <end position="114"/>
    </location>
</feature>
<dbReference type="OrthoDB" id="9155154at2"/>
<dbReference type="AlphaFoldDB" id="A0A428VU51"/>
<comment type="caution">
    <text evidence="2">The sequence shown here is derived from an EMBL/GenBank/DDBJ whole genome shotgun (WGS) entry which is preliminary data.</text>
</comment>
<evidence type="ECO:0000313" key="2">
    <source>
        <dbReference type="EMBL" id="RSM34346.1"/>
    </source>
</evidence>
<evidence type="ECO:0000313" key="3">
    <source>
        <dbReference type="Proteomes" id="UP000286716"/>
    </source>
</evidence>
<dbReference type="InterPro" id="IPR003744">
    <property type="entry name" value="YhhQ"/>
</dbReference>
<feature type="transmembrane region" description="Helical" evidence="1">
    <location>
        <begin position="12"/>
        <end position="36"/>
    </location>
</feature>
<evidence type="ECO:0000256" key="1">
    <source>
        <dbReference type="SAM" id="Phobius"/>
    </source>
</evidence>
<dbReference type="Proteomes" id="UP000286716">
    <property type="component" value="Unassembled WGS sequence"/>
</dbReference>
<keyword evidence="1" id="KW-0812">Transmembrane</keyword>
<name>A0A428VU51_AMYBA</name>
<accession>A0A428VU51</accession>
<dbReference type="EMBL" id="QHHU01000158">
    <property type="protein sequence ID" value="RSM34346.1"/>
    <property type="molecule type" value="Genomic_DNA"/>
</dbReference>
<dbReference type="Pfam" id="PF02592">
    <property type="entry name" value="Vut_1"/>
    <property type="match status" value="1"/>
</dbReference>
<proteinExistence type="predicted"/>